<name>A0ABY5ZV69_9BACT</name>
<dbReference type="EMBL" id="CP092109">
    <property type="protein sequence ID" value="UWZ81096.1"/>
    <property type="molecule type" value="Genomic_DNA"/>
</dbReference>
<evidence type="ECO:0000259" key="2">
    <source>
        <dbReference type="Pfam" id="PF17761"/>
    </source>
</evidence>
<accession>A0ABY5ZV69</accession>
<evidence type="ECO:0000313" key="4">
    <source>
        <dbReference type="Proteomes" id="UP001060414"/>
    </source>
</evidence>
<sequence>MSRKKNVTLTTDYTGLLADIKQRVRHAQTRAVLAVNAELIRLYWEIGALIDSRQQKEGWGATVIPRLARDLHNELPEEKGFSERNIKQMLAFYREYPHLEFVQQAVAQIDDSPKVQQLVALFPADLILSVPWGHHGILMARVKDHATRQWYMQATMNNGWSRNILMMQIETAAHHRQGRATTNFAKRLPPPDSDLVQQTLKDPYLFDFLTLEAGFHERELETGLIAHLEKFLLELGQGFAFVGRQYHLDIGDRDFYIDLLFYHLKLRCYVVIDLKRGDFKPEYAGKMNFYCSVVDDKLRHETDKPTIGLILCQQPDRVLAEYALRGIDKPIGVSSFELTRALPKSLESSLPSIEQIEKELEGGDE</sequence>
<proteinExistence type="predicted"/>
<dbReference type="Proteomes" id="UP001060414">
    <property type="component" value="Chromosome"/>
</dbReference>
<feature type="domain" description="YhcG PDDEXK nuclease" evidence="1">
    <location>
        <begin position="197"/>
        <end position="351"/>
    </location>
</feature>
<evidence type="ECO:0000313" key="3">
    <source>
        <dbReference type="EMBL" id="UWZ81096.1"/>
    </source>
</evidence>
<dbReference type="Pfam" id="PF17761">
    <property type="entry name" value="DUF1016_N"/>
    <property type="match status" value="1"/>
</dbReference>
<dbReference type="PANTHER" id="PTHR30547">
    <property type="entry name" value="UNCHARACTERIZED PROTEIN YHCG-RELATED"/>
    <property type="match status" value="1"/>
</dbReference>
<dbReference type="InterPro" id="IPR011856">
    <property type="entry name" value="tRNA_endonuc-like_dom_sf"/>
</dbReference>
<dbReference type="InterPro" id="IPR041527">
    <property type="entry name" value="YhcG_N"/>
</dbReference>
<evidence type="ECO:0000259" key="1">
    <source>
        <dbReference type="Pfam" id="PF06250"/>
    </source>
</evidence>
<dbReference type="Gene3D" id="3.40.1350.10">
    <property type="match status" value="1"/>
</dbReference>
<dbReference type="PANTHER" id="PTHR30547:SF0">
    <property type="entry name" value="BLR8175 PROTEIN"/>
    <property type="match status" value="1"/>
</dbReference>
<protein>
    <submittedName>
        <fullName evidence="3">PDDEXK nuclease domain-containing protein</fullName>
    </submittedName>
</protein>
<gene>
    <name evidence="3" type="ORF">L9S41_06790</name>
</gene>
<dbReference type="RefSeq" id="WP_260749466.1">
    <property type="nucleotide sequence ID" value="NZ_CP092109.1"/>
</dbReference>
<dbReference type="InterPro" id="IPR009362">
    <property type="entry name" value="YhcG_C"/>
</dbReference>
<organism evidence="3 4">
    <name type="scientific">Geoalkalibacter halelectricus</name>
    <dbReference type="NCBI Taxonomy" id="2847045"/>
    <lineage>
        <taxon>Bacteria</taxon>
        <taxon>Pseudomonadati</taxon>
        <taxon>Thermodesulfobacteriota</taxon>
        <taxon>Desulfuromonadia</taxon>
        <taxon>Desulfuromonadales</taxon>
        <taxon>Geoalkalibacteraceae</taxon>
        <taxon>Geoalkalibacter</taxon>
    </lineage>
</organism>
<reference evidence="3" key="1">
    <citation type="journal article" date="2022" name="Environ. Microbiol.">
        <title>Geoalkalibacter halelectricus SAP #1 sp. nov. possessing extracellular electron transfer and mineral#reducing capabilities from a haloalkaline environment.</title>
        <authorList>
            <person name="Yadav S."/>
            <person name="Singh R."/>
            <person name="Sundharam S.S."/>
            <person name="Chaudhary S."/>
            <person name="Krishnamurthi S."/>
            <person name="Patil S.A."/>
        </authorList>
    </citation>
    <scope>NUCLEOTIDE SEQUENCE</scope>
    <source>
        <strain evidence="3">SAP-1</strain>
    </source>
</reference>
<dbReference type="InterPro" id="IPR053148">
    <property type="entry name" value="PD-DEXK-like_domain"/>
</dbReference>
<dbReference type="Pfam" id="PF06250">
    <property type="entry name" value="YhcG_C"/>
    <property type="match status" value="1"/>
</dbReference>
<keyword evidence="4" id="KW-1185">Reference proteome</keyword>
<feature type="domain" description="YhcG N-terminal" evidence="2">
    <location>
        <begin position="19"/>
        <end position="176"/>
    </location>
</feature>